<evidence type="ECO:0000313" key="2">
    <source>
        <dbReference type="EMBL" id="TPN82113.1"/>
    </source>
</evidence>
<reference evidence="2 3" key="1">
    <citation type="submission" date="2019-06" db="EMBL/GenBank/DDBJ databases">
        <authorList>
            <person name="Meng X."/>
        </authorList>
    </citation>
    <scope>NUCLEOTIDE SEQUENCE [LARGE SCALE GENOMIC DNA]</scope>
    <source>
        <strain evidence="2 3">M625</strain>
    </source>
</reference>
<keyword evidence="1" id="KW-0812">Transmembrane</keyword>
<evidence type="ECO:0000313" key="3">
    <source>
        <dbReference type="Proteomes" id="UP000315540"/>
    </source>
</evidence>
<comment type="caution">
    <text evidence="2">The sequence shown here is derived from an EMBL/GenBank/DDBJ whole genome shotgun (WGS) entry which is preliminary data.</text>
</comment>
<keyword evidence="3" id="KW-1185">Reference proteome</keyword>
<gene>
    <name evidence="2" type="ORF">FHK87_22055</name>
</gene>
<feature type="transmembrane region" description="Helical" evidence="1">
    <location>
        <begin position="120"/>
        <end position="136"/>
    </location>
</feature>
<dbReference type="EMBL" id="VFWZ01000009">
    <property type="protein sequence ID" value="TPN82113.1"/>
    <property type="molecule type" value="Genomic_DNA"/>
</dbReference>
<protein>
    <submittedName>
        <fullName evidence="2">DoxX family protein</fullName>
    </submittedName>
</protein>
<dbReference type="RefSeq" id="WP_140596847.1">
    <property type="nucleotide sequence ID" value="NZ_VFWZ01000009.1"/>
</dbReference>
<feature type="transmembrane region" description="Helical" evidence="1">
    <location>
        <begin position="98"/>
        <end position="114"/>
    </location>
</feature>
<keyword evidence="1" id="KW-0472">Membrane</keyword>
<keyword evidence="1" id="KW-1133">Transmembrane helix</keyword>
<dbReference type="AlphaFoldDB" id="A0A504J3F3"/>
<feature type="transmembrane region" description="Helical" evidence="1">
    <location>
        <begin position="12"/>
        <end position="31"/>
    </location>
</feature>
<feature type="transmembrane region" description="Helical" evidence="1">
    <location>
        <begin position="64"/>
        <end position="86"/>
    </location>
</feature>
<proteinExistence type="predicted"/>
<dbReference type="OrthoDB" id="676158at2"/>
<organism evidence="2 3">
    <name type="scientific">Aquimarina algicola</name>
    <dbReference type="NCBI Taxonomy" id="2589995"/>
    <lineage>
        <taxon>Bacteria</taxon>
        <taxon>Pseudomonadati</taxon>
        <taxon>Bacteroidota</taxon>
        <taxon>Flavobacteriia</taxon>
        <taxon>Flavobacteriales</taxon>
        <taxon>Flavobacteriaceae</taxon>
        <taxon>Aquimarina</taxon>
    </lineage>
</organism>
<name>A0A504J3F3_9FLAO</name>
<evidence type="ECO:0000256" key="1">
    <source>
        <dbReference type="SAM" id="Phobius"/>
    </source>
</evidence>
<dbReference type="Proteomes" id="UP000315540">
    <property type="component" value="Unassembled WGS sequence"/>
</dbReference>
<sequence>MKLLKYNIDDTLLVSYFLRFSIAIGFLSAVLDRFGGWSKEVSVWGNWDNFVEYTGILNPWLPQIIIPIIAIIVTVLEIVLSVLLILGYRLNMTSKISGGLLLCFALAMMVFTGLKGVLDYSVFIASGGAFALAVLQQRKNESSKVD</sequence>
<accession>A0A504J3F3</accession>